<dbReference type="SUPFAM" id="SSF50129">
    <property type="entry name" value="GroES-like"/>
    <property type="match status" value="1"/>
</dbReference>
<reference evidence="1" key="1">
    <citation type="submission" date="2021-12" db="EMBL/GenBank/DDBJ databases">
        <title>Discovery of the Pendulisporaceae a myxobacterial family with distinct sporulation behavior and unique specialized metabolism.</title>
        <authorList>
            <person name="Garcia R."/>
            <person name="Popoff A."/>
            <person name="Bader C.D."/>
            <person name="Loehr J."/>
            <person name="Walesch S."/>
            <person name="Walt C."/>
            <person name="Boldt J."/>
            <person name="Bunk B."/>
            <person name="Haeckl F.J.F.P.J."/>
            <person name="Gunesch A.P."/>
            <person name="Birkelbach J."/>
            <person name="Nuebel U."/>
            <person name="Pietschmann T."/>
            <person name="Bach T."/>
            <person name="Mueller R."/>
        </authorList>
    </citation>
    <scope>NUCLEOTIDE SEQUENCE</scope>
    <source>
        <strain evidence="1">MSr11367</strain>
    </source>
</reference>
<accession>A0ABZ2LAS5</accession>
<dbReference type="Proteomes" id="UP001374803">
    <property type="component" value="Chromosome"/>
</dbReference>
<evidence type="ECO:0000313" key="2">
    <source>
        <dbReference type="Proteomes" id="UP001374803"/>
    </source>
</evidence>
<dbReference type="EMBL" id="CP089983">
    <property type="protein sequence ID" value="WXB08031.1"/>
    <property type="molecule type" value="Genomic_DNA"/>
</dbReference>
<sequence>MKAWTVIPDAPWRVAIREVPPPIARVNEALVSVVAFGLDRDDVDRLCQQTESWIPGRGVAGLVLQAAADGSGPPRGARVVGLVDGGAWAERAAIPTAALTVVPPEVTLAQAAAALGEEAKRDWQTRPWDDLHGALDALDARSCERIVLCIPSGDVPED</sequence>
<proteinExistence type="predicted"/>
<protein>
    <submittedName>
        <fullName evidence="1">Uncharacterized protein</fullName>
    </submittedName>
</protein>
<dbReference type="Gene3D" id="3.90.180.10">
    <property type="entry name" value="Medium-chain alcohol dehydrogenases, catalytic domain"/>
    <property type="match status" value="1"/>
</dbReference>
<keyword evidence="2" id="KW-1185">Reference proteome</keyword>
<name>A0ABZ2LAS5_9BACT</name>
<dbReference type="InterPro" id="IPR011032">
    <property type="entry name" value="GroES-like_sf"/>
</dbReference>
<dbReference type="RefSeq" id="WP_394837705.1">
    <property type="nucleotide sequence ID" value="NZ_CP089929.1"/>
</dbReference>
<gene>
    <name evidence="1" type="ORF">LVJ94_12410</name>
</gene>
<organism evidence="1 2">
    <name type="scientific">Pendulispora rubella</name>
    <dbReference type="NCBI Taxonomy" id="2741070"/>
    <lineage>
        <taxon>Bacteria</taxon>
        <taxon>Pseudomonadati</taxon>
        <taxon>Myxococcota</taxon>
        <taxon>Myxococcia</taxon>
        <taxon>Myxococcales</taxon>
        <taxon>Sorangiineae</taxon>
        <taxon>Pendulisporaceae</taxon>
        <taxon>Pendulispora</taxon>
    </lineage>
</organism>
<evidence type="ECO:0000313" key="1">
    <source>
        <dbReference type="EMBL" id="WXB08031.1"/>
    </source>
</evidence>